<gene>
    <name evidence="1" type="ORF">METZ01_LOCUS272913</name>
</gene>
<protein>
    <submittedName>
        <fullName evidence="1">Uncharacterized protein</fullName>
    </submittedName>
</protein>
<proteinExistence type="predicted"/>
<name>A0A382K791_9ZZZZ</name>
<sequence length="407" mass="45083">AVYFYDRLVRTRSWLGTVLLPVLMAWGCSTTEVITANSAPAVQILESIPDNLLLDIAIQPFDPNISSANSGADGQLSVSTDVRRAESRYIASHLKDTLEQTGNWGTVRVIPKPSKASQLNLTGKILSSDGEILKVAIKASDATGRIWLNKFYDDTASRYGYQSAREDPFQDLYNDIANDLIAFHQKIQADKIAEIQILAQLRFAADLAPDAFEDYIKESRNGQLSLVQLPAENDLIVRRIDLIRSQEELLVDTLDDYYGQFYREMKPSYDEWRHATYEEAVKLRQMKKQARGRLLGGVALIAGGLYAGSESNTWAGNAAAAGAVVGGIGAIKSGLDRFKQAEIHEQALKELTQSLGMEITPNILEIEGRTIELKGSADKQFDTWRDILSEIYAEETSNSLETGATRQ</sequence>
<evidence type="ECO:0000313" key="1">
    <source>
        <dbReference type="EMBL" id="SVC20059.1"/>
    </source>
</evidence>
<dbReference type="EMBL" id="UINC01078715">
    <property type="protein sequence ID" value="SVC20059.1"/>
    <property type="molecule type" value="Genomic_DNA"/>
</dbReference>
<organism evidence="1">
    <name type="scientific">marine metagenome</name>
    <dbReference type="NCBI Taxonomy" id="408172"/>
    <lineage>
        <taxon>unclassified sequences</taxon>
        <taxon>metagenomes</taxon>
        <taxon>ecological metagenomes</taxon>
    </lineage>
</organism>
<dbReference type="AlphaFoldDB" id="A0A382K791"/>
<reference evidence="1" key="1">
    <citation type="submission" date="2018-05" db="EMBL/GenBank/DDBJ databases">
        <authorList>
            <person name="Lanie J.A."/>
            <person name="Ng W.-L."/>
            <person name="Kazmierczak K.M."/>
            <person name="Andrzejewski T.M."/>
            <person name="Davidsen T.M."/>
            <person name="Wayne K.J."/>
            <person name="Tettelin H."/>
            <person name="Glass J.I."/>
            <person name="Rusch D."/>
            <person name="Podicherti R."/>
            <person name="Tsui H.-C.T."/>
            <person name="Winkler M.E."/>
        </authorList>
    </citation>
    <scope>NUCLEOTIDE SEQUENCE</scope>
</reference>
<accession>A0A382K791</accession>
<feature type="non-terminal residue" evidence="1">
    <location>
        <position position="1"/>
    </location>
</feature>